<accession>A0A7S3E2R0</accession>
<keyword evidence="11 12" id="KW-0119">Carbohydrate metabolism</keyword>
<feature type="binding site" evidence="12">
    <location>
        <begin position="271"/>
        <end position="276"/>
    </location>
    <ligand>
        <name>ATP</name>
        <dbReference type="ChEBI" id="CHEBI:30616"/>
    </ligand>
</feature>
<evidence type="ECO:0000256" key="7">
    <source>
        <dbReference type="ARBA" id="ARBA00022777"/>
    </source>
</evidence>
<dbReference type="GO" id="GO:0005634">
    <property type="term" value="C:nucleus"/>
    <property type="evidence" value="ECO:0007669"/>
    <property type="project" value="UniProtKB-SubCell"/>
</dbReference>
<feature type="binding site" evidence="12">
    <location>
        <position position="319"/>
    </location>
    <ligand>
        <name>K(+)</name>
        <dbReference type="ChEBI" id="CHEBI:29103"/>
    </ligand>
</feature>
<comment type="similarity">
    <text evidence="12">Belongs to the carbohydrate kinase PfkB family. Ribokinase subfamily.</text>
</comment>
<dbReference type="InterPro" id="IPR002139">
    <property type="entry name" value="Ribo/fructo_kinase"/>
</dbReference>
<comment type="function">
    <text evidence="12">Catalyzes the phosphorylation of ribose at O-5 in a reaction requiring ATP and magnesium. The resulting D-ribose-5-phosphate can then be used either for sythesis of nucleotides, histidine, and tryptophan, or as a component of the pentose phosphate pathway.</text>
</comment>
<feature type="binding site" evidence="12">
    <location>
        <position position="323"/>
    </location>
    <ligand>
        <name>substrate</name>
    </ligand>
</feature>
<evidence type="ECO:0000256" key="6">
    <source>
        <dbReference type="ARBA" id="ARBA00022741"/>
    </source>
</evidence>
<dbReference type="Pfam" id="PF00294">
    <property type="entry name" value="PfkB"/>
    <property type="match status" value="1"/>
</dbReference>
<dbReference type="InterPro" id="IPR011611">
    <property type="entry name" value="PfkB_dom"/>
</dbReference>
<dbReference type="InterPro" id="IPR029056">
    <property type="entry name" value="Ribokinase-like"/>
</dbReference>
<keyword evidence="10 12" id="KW-0630">Potassium</keyword>
<feature type="compositionally biased region" description="Low complexity" evidence="13">
    <location>
        <begin position="36"/>
        <end position="45"/>
    </location>
</feature>
<keyword evidence="4 12" id="KW-0808">Transferase</keyword>
<reference evidence="15" key="1">
    <citation type="submission" date="2021-01" db="EMBL/GenBank/DDBJ databases">
        <authorList>
            <person name="Corre E."/>
            <person name="Pelletier E."/>
            <person name="Niang G."/>
            <person name="Scheremetjew M."/>
            <person name="Finn R."/>
            <person name="Kale V."/>
            <person name="Holt S."/>
            <person name="Cochrane G."/>
            <person name="Meng A."/>
            <person name="Brown T."/>
            <person name="Cohen L."/>
        </authorList>
    </citation>
    <scope>NUCLEOTIDE SEQUENCE</scope>
    <source>
        <strain evidence="15">RCC856</strain>
    </source>
</reference>
<evidence type="ECO:0000256" key="1">
    <source>
        <dbReference type="ARBA" id="ARBA00005380"/>
    </source>
</evidence>
<feature type="binding site" evidence="12">
    <location>
        <begin position="58"/>
        <end position="60"/>
    </location>
    <ligand>
        <name>substrate</name>
    </ligand>
</feature>
<dbReference type="GO" id="GO:0005524">
    <property type="term" value="F:ATP binding"/>
    <property type="evidence" value="ECO:0007669"/>
    <property type="project" value="UniProtKB-UniRule"/>
</dbReference>
<keyword evidence="8 12" id="KW-0067">ATP-binding</keyword>
<gene>
    <name evidence="15" type="ORF">CLAU1311_LOCUS4507</name>
</gene>
<dbReference type="CDD" id="cd01174">
    <property type="entry name" value="ribokinase"/>
    <property type="match status" value="1"/>
</dbReference>
<comment type="similarity">
    <text evidence="1">Belongs to the carbohydrate kinase pfkB family.</text>
</comment>
<keyword evidence="9 12" id="KW-0460">Magnesium</keyword>
<dbReference type="HAMAP" id="MF_01987">
    <property type="entry name" value="Ribokinase"/>
    <property type="match status" value="1"/>
</dbReference>
<evidence type="ECO:0000256" key="10">
    <source>
        <dbReference type="ARBA" id="ARBA00022958"/>
    </source>
</evidence>
<keyword evidence="7 12" id="KW-0418">Kinase</keyword>
<keyword evidence="12" id="KW-0539">Nucleus</keyword>
<feature type="binding site" evidence="12">
    <location>
        <position position="358"/>
    </location>
    <ligand>
        <name>K(+)</name>
        <dbReference type="ChEBI" id="CHEBI:29103"/>
    </ligand>
</feature>
<dbReference type="PANTHER" id="PTHR10584:SF166">
    <property type="entry name" value="RIBOKINASE"/>
    <property type="match status" value="1"/>
</dbReference>
<feature type="domain" description="Carbohydrate kinase PfkB" evidence="14">
    <location>
        <begin position="51"/>
        <end position="365"/>
    </location>
</feature>
<feature type="binding site" evidence="12">
    <location>
        <position position="233"/>
    </location>
    <ligand>
        <name>ATP</name>
        <dbReference type="ChEBI" id="CHEBI:30616"/>
    </ligand>
</feature>
<evidence type="ECO:0000259" key="14">
    <source>
        <dbReference type="Pfam" id="PF00294"/>
    </source>
</evidence>
<feature type="binding site" evidence="12">
    <location>
        <position position="186"/>
    </location>
    <ligand>
        <name>substrate</name>
    </ligand>
</feature>
<feature type="binding site" evidence="12">
    <location>
        <position position="317"/>
    </location>
    <ligand>
        <name>K(+)</name>
        <dbReference type="ChEBI" id="CHEBI:29103"/>
    </ligand>
</feature>
<dbReference type="SUPFAM" id="SSF53613">
    <property type="entry name" value="Ribokinase-like"/>
    <property type="match status" value="1"/>
</dbReference>
<dbReference type="AlphaFoldDB" id="A0A7S3E2R0"/>
<feature type="binding site" evidence="12">
    <location>
        <begin position="86"/>
        <end position="90"/>
    </location>
    <ligand>
        <name>substrate</name>
    </ligand>
</feature>
<dbReference type="GO" id="GO:0046872">
    <property type="term" value="F:metal ion binding"/>
    <property type="evidence" value="ECO:0007669"/>
    <property type="project" value="UniProtKB-KW"/>
</dbReference>
<evidence type="ECO:0000256" key="12">
    <source>
        <dbReference type="HAMAP-Rule" id="MF_03215"/>
    </source>
</evidence>
<feature type="binding site" evidence="12">
    <location>
        <position position="362"/>
    </location>
    <ligand>
        <name>K(+)</name>
        <dbReference type="ChEBI" id="CHEBI:29103"/>
    </ligand>
</feature>
<feature type="binding site" evidence="12">
    <location>
        <begin position="322"/>
        <end position="323"/>
    </location>
    <ligand>
        <name>ATP</name>
        <dbReference type="ChEBI" id="CHEBI:30616"/>
    </ligand>
</feature>
<evidence type="ECO:0000256" key="3">
    <source>
        <dbReference type="ARBA" id="ARBA00016943"/>
    </source>
</evidence>
<evidence type="ECO:0000256" key="13">
    <source>
        <dbReference type="SAM" id="MobiDB-lite"/>
    </source>
</evidence>
<keyword evidence="5 12" id="KW-0479">Metal-binding</keyword>
<dbReference type="EC" id="2.7.1.15" evidence="2 12"/>
<proteinExistence type="inferred from homology"/>
<dbReference type="PRINTS" id="PR00990">
    <property type="entry name" value="RIBOKINASE"/>
</dbReference>
<feature type="binding site" evidence="12">
    <location>
        <position position="353"/>
    </location>
    <ligand>
        <name>K(+)</name>
        <dbReference type="ChEBI" id="CHEBI:29103"/>
    </ligand>
</feature>
<comment type="cofactor">
    <cofactor evidence="12">
        <name>Mg(2+)</name>
        <dbReference type="ChEBI" id="CHEBI:18420"/>
    </cofactor>
    <text evidence="12">Requires a divalent cation, most likely magnesium in vivo, as an electrophilic catalyst to aid phosphoryl group transfer. It is the chelate of the metal and the nucleotide that is the actual substrate.</text>
</comment>
<comment type="subunit">
    <text evidence="12">Homodimer.</text>
</comment>
<dbReference type="InterPro" id="IPR002173">
    <property type="entry name" value="Carboh/pur_kinase_PfkB_CS"/>
</dbReference>
<dbReference type="GO" id="GO:0005737">
    <property type="term" value="C:cytoplasm"/>
    <property type="evidence" value="ECO:0007669"/>
    <property type="project" value="UniProtKB-SubCell"/>
</dbReference>
<dbReference type="UniPathway" id="UPA00916">
    <property type="reaction ID" value="UER00889"/>
</dbReference>
<dbReference type="InterPro" id="IPR011877">
    <property type="entry name" value="Ribokinase"/>
</dbReference>
<evidence type="ECO:0000256" key="2">
    <source>
        <dbReference type="ARBA" id="ARBA00012035"/>
    </source>
</evidence>
<feature type="compositionally biased region" description="Low complexity" evidence="13">
    <location>
        <begin position="10"/>
        <end position="25"/>
    </location>
</feature>
<comment type="activity regulation">
    <text evidence="12">Activated by a monovalent cation that binds near, but not in, the active site. The most likely occupant of the site in vivo is potassium. Ion binding induces a conformational change that may alter substrate affinity.</text>
</comment>
<feature type="region of interest" description="Disordered" evidence="13">
    <location>
        <begin position="1"/>
        <end position="45"/>
    </location>
</feature>
<dbReference type="GO" id="GO:0004747">
    <property type="term" value="F:ribokinase activity"/>
    <property type="evidence" value="ECO:0007669"/>
    <property type="project" value="UniProtKB-UniRule"/>
</dbReference>
<organism evidence="15">
    <name type="scientific">Chloropicon laureae</name>
    <dbReference type="NCBI Taxonomy" id="464258"/>
    <lineage>
        <taxon>Eukaryota</taxon>
        <taxon>Viridiplantae</taxon>
        <taxon>Chlorophyta</taxon>
        <taxon>Chloropicophyceae</taxon>
        <taxon>Chloropicales</taxon>
        <taxon>Chloropicaceae</taxon>
        <taxon>Chloropicon</taxon>
    </lineage>
</organism>
<evidence type="ECO:0000256" key="11">
    <source>
        <dbReference type="ARBA" id="ARBA00023277"/>
    </source>
</evidence>
<evidence type="ECO:0000256" key="4">
    <source>
        <dbReference type="ARBA" id="ARBA00022679"/>
    </source>
</evidence>
<evidence type="ECO:0000313" key="15">
    <source>
        <dbReference type="EMBL" id="CAE0019219.1"/>
    </source>
</evidence>
<evidence type="ECO:0000256" key="5">
    <source>
        <dbReference type="ARBA" id="ARBA00022723"/>
    </source>
</evidence>
<dbReference type="PROSITE" id="PS00584">
    <property type="entry name" value="PFKB_KINASES_2"/>
    <property type="match status" value="1"/>
</dbReference>
<feature type="binding site" evidence="12">
    <location>
        <position position="356"/>
    </location>
    <ligand>
        <name>K(+)</name>
        <dbReference type="ChEBI" id="CHEBI:29103"/>
    </ligand>
</feature>
<evidence type="ECO:0000256" key="8">
    <source>
        <dbReference type="ARBA" id="ARBA00022840"/>
    </source>
</evidence>
<dbReference type="PANTHER" id="PTHR10584">
    <property type="entry name" value="SUGAR KINASE"/>
    <property type="match status" value="1"/>
</dbReference>
<comment type="subcellular location">
    <subcellularLocation>
        <location evidence="12">Cytoplasm</location>
    </subcellularLocation>
    <subcellularLocation>
        <location evidence="12">Nucleus</location>
    </subcellularLocation>
</comment>
<evidence type="ECO:0000256" key="9">
    <source>
        <dbReference type="ARBA" id="ARBA00022842"/>
    </source>
</evidence>
<dbReference type="Gene3D" id="3.40.1190.20">
    <property type="match status" value="1"/>
</dbReference>
<protein>
    <recommendedName>
        <fullName evidence="3 12">Ribokinase</fullName>
        <shortName evidence="12">RK</shortName>
        <ecNumber evidence="2 12">2.7.1.15</ecNumber>
    </recommendedName>
</protein>
<keyword evidence="12" id="KW-0963">Cytoplasm</keyword>
<comment type="caution">
    <text evidence="12">Lacks conserved residue(s) required for the propagation of feature annotation.</text>
</comment>
<name>A0A7S3E2R0_9CHLO</name>
<feature type="active site" description="Proton acceptor" evidence="12">
    <location>
        <position position="323"/>
    </location>
</feature>
<comment type="catalytic activity">
    <reaction evidence="12">
        <text>D-ribose + ATP = D-ribose 5-phosphate + ADP + H(+)</text>
        <dbReference type="Rhea" id="RHEA:13697"/>
        <dbReference type="ChEBI" id="CHEBI:15378"/>
        <dbReference type="ChEBI" id="CHEBI:30616"/>
        <dbReference type="ChEBI" id="CHEBI:47013"/>
        <dbReference type="ChEBI" id="CHEBI:78346"/>
        <dbReference type="ChEBI" id="CHEBI:456216"/>
        <dbReference type="EC" id="2.7.1.15"/>
    </reaction>
</comment>
<sequence length="386" mass="39899">MRGGGLLKASSPPRSPSLVLRTSSPKQQQRQRNSIAMAASPAGAPQAGKPLVVVGSVNADFVLSVDRLPLPGETVSASTMDLFPGGKGANQAAAAARLGHPTRFIGQCGEDANAAFMRQSLADSTVDCAFLRQVPGCATGSAYIFLQPSGENSIVILGGANQSQWDVSEAHAEAIRGAGAVLLQREIPESVNLRVARVAREGGVPVILDAGGVDAPFANEGELVRFVTVLSPNETELARITGLPTETEDEMLRAAASLLDLMAPGGRVLIKLGARGSMLIWKKEEEGAAHGGNGGNSGDAKYCGLRQAPVAVANVVDTTGAGDCFTAAFAVGTVKGWGEGECLRFASLAASKCIQQKGAMVSLPWLKDMEADNDEAESAKATPFSF</sequence>
<comment type="pathway">
    <text evidence="12">Carbohydrate metabolism; D-ribose degradation; D-ribose 5-phosphate from beta-D-ribopyranose: step 2/2.</text>
</comment>
<dbReference type="GO" id="GO:0019303">
    <property type="term" value="P:D-ribose catabolic process"/>
    <property type="evidence" value="ECO:0007669"/>
    <property type="project" value="UniProtKB-UniRule"/>
</dbReference>
<keyword evidence="6 12" id="KW-0547">Nucleotide-binding</keyword>
<dbReference type="EMBL" id="HBHU01006969">
    <property type="protein sequence ID" value="CAE0019219.1"/>
    <property type="molecule type" value="Transcribed_RNA"/>
</dbReference>